<dbReference type="InterPro" id="IPR050285">
    <property type="entry name" value="STE20_Ser/Thr_kinase"/>
</dbReference>
<evidence type="ECO:0000256" key="1">
    <source>
        <dbReference type="SAM" id="MobiDB-lite"/>
    </source>
</evidence>
<dbReference type="PANTHER" id="PTHR48015:SF35">
    <property type="entry name" value="SERINE_THREONINE-PROTEIN KINASE PAK"/>
    <property type="match status" value="1"/>
</dbReference>
<dbReference type="PANTHER" id="PTHR48015">
    <property type="entry name" value="SERINE/THREONINE-PROTEIN KINASE TAO"/>
    <property type="match status" value="1"/>
</dbReference>
<dbReference type="OrthoDB" id="248923at2759"/>
<evidence type="ECO:0000259" key="2">
    <source>
        <dbReference type="PROSITE" id="PS50011"/>
    </source>
</evidence>
<dbReference type="GO" id="GO:0043408">
    <property type="term" value="P:regulation of MAPK cascade"/>
    <property type="evidence" value="ECO:0007669"/>
    <property type="project" value="TreeGrafter"/>
</dbReference>
<dbReference type="HOGENOM" id="CLU_000288_63_23_1"/>
<proteinExistence type="predicted"/>
<feature type="compositionally biased region" description="Low complexity" evidence="1">
    <location>
        <begin position="1"/>
        <end position="29"/>
    </location>
</feature>
<dbReference type="GO" id="GO:0004674">
    <property type="term" value="F:protein serine/threonine kinase activity"/>
    <property type="evidence" value="ECO:0007669"/>
    <property type="project" value="TreeGrafter"/>
</dbReference>
<dbReference type="Gene3D" id="1.10.510.10">
    <property type="entry name" value="Transferase(Phosphotransferase) domain 1"/>
    <property type="match status" value="1"/>
</dbReference>
<dbReference type="GO" id="GO:0004713">
    <property type="term" value="F:protein tyrosine kinase activity"/>
    <property type="evidence" value="ECO:0007669"/>
    <property type="project" value="InterPro"/>
</dbReference>
<dbReference type="InterPro" id="IPR011009">
    <property type="entry name" value="Kinase-like_dom_sf"/>
</dbReference>
<dbReference type="GO" id="GO:0035556">
    <property type="term" value="P:intracellular signal transduction"/>
    <property type="evidence" value="ECO:0007669"/>
    <property type="project" value="TreeGrafter"/>
</dbReference>
<dbReference type="InterPro" id="IPR020635">
    <property type="entry name" value="Tyr_kinase_cat_dom"/>
</dbReference>
<sequence>MRGSPHSSFFSSESSSTNMESLSESSSSSCPDAPLNTPKPIFSKGSISPSPLQKNFGPDLSLLISTTDTFGGVVRDEYGDDEDSMQTHSVSSVIEIEQDVDGQEIEYAEESLDWIAQAIAPLREFVVPANPRQLFADLQEVAEGDSGSVYAARVLKHDVVGVPTSSSHLAIKSIAIPQTGSAKFKDLQREMKVMKGIRHENILCMDALYVDLVDDSLWIRMELMERSLADVVGLVSEGLSLQERMIGRFASDVLLALEYLQKQHIAHRDVRSDNLLLNSSGVVKLADFSNAARLARDAPMCFEAVGVIYWQAPEMRAGAYNAMKVDVWSLGATVWELAQTEPPFADVQDPREIGDQWPSLSHPEYYSRAFHDFLRLCSRPSSSRPNPSELLNTPFIRNACGRAVNVQLLSQCRAIEENIMQRENDNS</sequence>
<dbReference type="Pfam" id="PF00069">
    <property type="entry name" value="Pkinase"/>
    <property type="match status" value="1"/>
</dbReference>
<reference evidence="3" key="1">
    <citation type="submission" date="2011-04" db="EMBL/GenBank/DDBJ databases">
        <title>Evolution of plant cell wall degrading machinery underlies the functional diversity of forest fungi.</title>
        <authorList>
            <consortium name="US DOE Joint Genome Institute (JGI-PGF)"/>
            <person name="Eastwood D.C."/>
            <person name="Floudas D."/>
            <person name="Binder M."/>
            <person name="Majcherczyk A."/>
            <person name="Schneider P."/>
            <person name="Aerts A."/>
            <person name="Asiegbu F.O."/>
            <person name="Baker S.E."/>
            <person name="Barry K."/>
            <person name="Bendiksby M."/>
            <person name="Blumentritt M."/>
            <person name="Coutinho P.M."/>
            <person name="Cullen D."/>
            <person name="Cullen D."/>
            <person name="Gathman A."/>
            <person name="Goodell B."/>
            <person name="Henrissat B."/>
            <person name="Ihrmark K."/>
            <person name="Kauserud H."/>
            <person name="Kohler A."/>
            <person name="LaButti K."/>
            <person name="Lapidus A."/>
            <person name="Lavin J.L."/>
            <person name="Lee Y.-H."/>
            <person name="Lindquist E."/>
            <person name="Lilly W."/>
            <person name="Lucas S."/>
            <person name="Morin E."/>
            <person name="Murat C."/>
            <person name="Oguiza J.A."/>
            <person name="Park J."/>
            <person name="Pisabarro A.G."/>
            <person name="Riley R."/>
            <person name="Rosling A."/>
            <person name="Salamov A."/>
            <person name="Schmidt O."/>
            <person name="Schmutz J."/>
            <person name="Skrede I."/>
            <person name="Stenlid J."/>
            <person name="Wiebenga A."/>
            <person name="Xie X."/>
            <person name="Kues U."/>
            <person name="Hibbett D.S."/>
            <person name="Hoffmeister D."/>
            <person name="Hogberg N."/>
            <person name="Martin F."/>
            <person name="Grigoriev I.V."/>
            <person name="Watkinson S.C."/>
        </authorList>
    </citation>
    <scope>NUCLEOTIDE SEQUENCE</scope>
    <source>
        <strain evidence="3">S7.9</strain>
    </source>
</reference>
<dbReference type="AlphaFoldDB" id="F8NLQ7"/>
<dbReference type="GO" id="GO:0005524">
    <property type="term" value="F:ATP binding"/>
    <property type="evidence" value="ECO:0007669"/>
    <property type="project" value="InterPro"/>
</dbReference>
<dbReference type="GO" id="GO:0005737">
    <property type="term" value="C:cytoplasm"/>
    <property type="evidence" value="ECO:0007669"/>
    <property type="project" value="TreeGrafter"/>
</dbReference>
<dbReference type="Proteomes" id="UP000008064">
    <property type="component" value="Unassembled WGS sequence"/>
</dbReference>
<protein>
    <recommendedName>
        <fullName evidence="2">Protein kinase domain-containing protein</fullName>
    </recommendedName>
</protein>
<accession>F8NLQ7</accession>
<dbReference type="GeneID" id="18810888"/>
<dbReference type="SMART" id="SM00219">
    <property type="entry name" value="TyrKc"/>
    <property type="match status" value="1"/>
</dbReference>
<dbReference type="SUPFAM" id="SSF56112">
    <property type="entry name" value="Protein kinase-like (PK-like)"/>
    <property type="match status" value="1"/>
</dbReference>
<gene>
    <name evidence="3" type="ORF">SERLADRAFT_380519</name>
</gene>
<feature type="domain" description="Protein kinase" evidence="2">
    <location>
        <begin position="135"/>
        <end position="396"/>
    </location>
</feature>
<name>F8NLQ7_SERL9</name>
<dbReference type="InterPro" id="IPR000719">
    <property type="entry name" value="Prot_kinase_dom"/>
</dbReference>
<dbReference type="RefSeq" id="XP_007314808.1">
    <property type="nucleotide sequence ID" value="XM_007314746.1"/>
</dbReference>
<dbReference type="EMBL" id="GL945430">
    <property type="protein sequence ID" value="EGO28609.1"/>
    <property type="molecule type" value="Genomic_DNA"/>
</dbReference>
<dbReference type="PROSITE" id="PS50011">
    <property type="entry name" value="PROTEIN_KINASE_DOM"/>
    <property type="match status" value="1"/>
</dbReference>
<feature type="region of interest" description="Disordered" evidence="1">
    <location>
        <begin position="1"/>
        <end position="49"/>
    </location>
</feature>
<evidence type="ECO:0000313" key="3">
    <source>
        <dbReference type="EMBL" id="EGO28609.1"/>
    </source>
</evidence>
<organism>
    <name type="scientific">Serpula lacrymans var. lacrymans (strain S7.9)</name>
    <name type="common">Dry rot fungus</name>
    <dbReference type="NCBI Taxonomy" id="578457"/>
    <lineage>
        <taxon>Eukaryota</taxon>
        <taxon>Fungi</taxon>
        <taxon>Dikarya</taxon>
        <taxon>Basidiomycota</taxon>
        <taxon>Agaricomycotina</taxon>
        <taxon>Agaricomycetes</taxon>
        <taxon>Agaricomycetidae</taxon>
        <taxon>Boletales</taxon>
        <taxon>Coniophorineae</taxon>
        <taxon>Serpulaceae</taxon>
        <taxon>Serpula</taxon>
    </lineage>
</organism>
<dbReference type="KEGG" id="sla:SERLADRAFT_380519"/>